<dbReference type="EMBL" id="JAEPRB010000022">
    <property type="protein sequence ID" value="KAG2225889.1"/>
    <property type="molecule type" value="Genomic_DNA"/>
</dbReference>
<accession>A0A8H7SAQ2</accession>
<dbReference type="Proteomes" id="UP000646827">
    <property type="component" value="Unassembled WGS sequence"/>
</dbReference>
<sequence length="236" mass="26570">MLVKSGNWKLPPIDPEIREILDNHALSVADLVGSEEEQALISFLDMYRLNKLKEIVYQGSEMDSVIQCWSKIFHCCFDDLEAVGRDRTCMATLVRVNTQRTISGAGPIESQHRSVQPNILLMKDGIEIAVGEMAKLDVGGVTKKELVEKSLQLPKLMKDLYNVALVKGKNKESLARVLRIVVMNHISTRIQVSILDCLMGCVFHLLRLEEDKIPLDSTLITAYLVIVKNNLQQIKD</sequence>
<protein>
    <submittedName>
        <fullName evidence="1">Uncharacterized protein</fullName>
    </submittedName>
</protein>
<dbReference type="OrthoDB" id="2274220at2759"/>
<proteinExistence type="predicted"/>
<comment type="caution">
    <text evidence="1">The sequence shown here is derived from an EMBL/GenBank/DDBJ whole genome shotgun (WGS) entry which is preliminary data.</text>
</comment>
<reference evidence="1 2" key="1">
    <citation type="submission" date="2020-12" db="EMBL/GenBank/DDBJ databases">
        <title>Metabolic potential, ecology and presence of endohyphal bacteria is reflected in genomic diversity of Mucoromycotina.</title>
        <authorList>
            <person name="Muszewska A."/>
            <person name="Okrasinska A."/>
            <person name="Steczkiewicz K."/>
            <person name="Drgas O."/>
            <person name="Orlowska M."/>
            <person name="Perlinska-Lenart U."/>
            <person name="Aleksandrzak-Piekarczyk T."/>
            <person name="Szatraj K."/>
            <person name="Zielenkiewicz U."/>
            <person name="Pilsyk S."/>
            <person name="Malc E."/>
            <person name="Mieczkowski P."/>
            <person name="Kruszewska J.S."/>
            <person name="Biernat P."/>
            <person name="Pawlowska J."/>
        </authorList>
    </citation>
    <scope>NUCLEOTIDE SEQUENCE [LARGE SCALE GENOMIC DNA]</scope>
    <source>
        <strain evidence="1 2">CBS 142.35</strain>
    </source>
</reference>
<keyword evidence="2" id="KW-1185">Reference proteome</keyword>
<evidence type="ECO:0000313" key="2">
    <source>
        <dbReference type="Proteomes" id="UP000646827"/>
    </source>
</evidence>
<evidence type="ECO:0000313" key="1">
    <source>
        <dbReference type="EMBL" id="KAG2225889.1"/>
    </source>
</evidence>
<organism evidence="1 2">
    <name type="scientific">Circinella minor</name>
    <dbReference type="NCBI Taxonomy" id="1195481"/>
    <lineage>
        <taxon>Eukaryota</taxon>
        <taxon>Fungi</taxon>
        <taxon>Fungi incertae sedis</taxon>
        <taxon>Mucoromycota</taxon>
        <taxon>Mucoromycotina</taxon>
        <taxon>Mucoromycetes</taxon>
        <taxon>Mucorales</taxon>
        <taxon>Lichtheimiaceae</taxon>
        <taxon>Circinella</taxon>
    </lineage>
</organism>
<dbReference type="AlphaFoldDB" id="A0A8H7SAQ2"/>
<name>A0A8H7SAQ2_9FUNG</name>
<gene>
    <name evidence="1" type="ORF">INT45_006585</name>
</gene>